<dbReference type="AlphaFoldDB" id="A0A3P5X093"/>
<evidence type="ECO:0000313" key="3">
    <source>
        <dbReference type="Proteomes" id="UP000270468"/>
    </source>
</evidence>
<keyword evidence="3" id="KW-1185">Reference proteome</keyword>
<feature type="transmembrane region" description="Helical" evidence="1">
    <location>
        <begin position="172"/>
        <end position="198"/>
    </location>
</feature>
<feature type="transmembrane region" description="Helical" evidence="1">
    <location>
        <begin position="236"/>
        <end position="254"/>
    </location>
</feature>
<evidence type="ECO:0000256" key="1">
    <source>
        <dbReference type="SAM" id="Phobius"/>
    </source>
</evidence>
<feature type="transmembrane region" description="Helical" evidence="1">
    <location>
        <begin position="50"/>
        <end position="72"/>
    </location>
</feature>
<reference evidence="2 3" key="1">
    <citation type="submission" date="2018-11" db="EMBL/GenBank/DDBJ databases">
        <authorList>
            <person name="Criscuolo A."/>
        </authorList>
    </citation>
    <scope>NUCLEOTIDE SEQUENCE [LARGE SCALE GENOMIC DNA]</scope>
    <source>
        <strain evidence="2">ATB-66</strain>
    </source>
</reference>
<sequence length="260" mass="29295">MNQWNGLVKREWIPMRGSLILGVLLSLVVLSLFPSLINRLMGGELENFEITLVLCFIWAGASVFAPLAAFIISLQRDMKRPDIWLHSTASIFKLMGSKAFLAMVIGVVSLLIPTLVLAVRFTISGSREMAFGELFLFGSIFIVLIFVASLSFLSIGFFFFTIDRLVKRYLKGFSILFTLILFIFSLKLYGLFILSAFYKKVIQSGPVNIVDIVNPNIAVNFDYFVLADTTFYTGEVLFEIFTIVVLFMAASVLFEKKVRL</sequence>
<gene>
    <name evidence="2" type="ORF">FILTAD_00621</name>
</gene>
<feature type="transmembrane region" description="Helical" evidence="1">
    <location>
        <begin position="135"/>
        <end position="160"/>
    </location>
</feature>
<evidence type="ECO:0008006" key="4">
    <source>
        <dbReference type="Google" id="ProtNLM"/>
    </source>
</evidence>
<dbReference type="OrthoDB" id="2968365at2"/>
<proteinExistence type="predicted"/>
<dbReference type="RefSeq" id="WP_124069062.1">
    <property type="nucleotide sequence ID" value="NZ_CBCRXF010000007.1"/>
</dbReference>
<dbReference type="EMBL" id="UXAV01000020">
    <property type="protein sequence ID" value="VDC21617.1"/>
    <property type="molecule type" value="Genomic_DNA"/>
</dbReference>
<organism evidence="2 3">
    <name type="scientific">Filibacter tadaridae</name>
    <dbReference type="NCBI Taxonomy" id="2483811"/>
    <lineage>
        <taxon>Bacteria</taxon>
        <taxon>Bacillati</taxon>
        <taxon>Bacillota</taxon>
        <taxon>Bacilli</taxon>
        <taxon>Bacillales</taxon>
        <taxon>Caryophanaceae</taxon>
        <taxon>Filibacter</taxon>
    </lineage>
</organism>
<name>A0A3P5X093_9BACL</name>
<dbReference type="Proteomes" id="UP000270468">
    <property type="component" value="Unassembled WGS sequence"/>
</dbReference>
<keyword evidence="1" id="KW-0812">Transmembrane</keyword>
<keyword evidence="1" id="KW-0472">Membrane</keyword>
<accession>A0A3P5X093</accession>
<feature type="transmembrane region" description="Helical" evidence="1">
    <location>
        <begin position="100"/>
        <end position="123"/>
    </location>
</feature>
<protein>
    <recommendedName>
        <fullName evidence="4">ABC-2 family transporter protein</fullName>
    </recommendedName>
</protein>
<keyword evidence="1" id="KW-1133">Transmembrane helix</keyword>
<evidence type="ECO:0000313" key="2">
    <source>
        <dbReference type="EMBL" id="VDC21617.1"/>
    </source>
</evidence>
<feature type="transmembrane region" description="Helical" evidence="1">
    <location>
        <begin position="19"/>
        <end position="38"/>
    </location>
</feature>